<evidence type="ECO:0000313" key="5">
    <source>
        <dbReference type="Proteomes" id="UP000799772"/>
    </source>
</evidence>
<dbReference type="SUPFAM" id="SSF52540">
    <property type="entry name" value="P-loop containing nucleoside triphosphate hydrolases"/>
    <property type="match status" value="1"/>
</dbReference>
<dbReference type="PANTHER" id="PTHR10039:SF5">
    <property type="entry name" value="NACHT DOMAIN-CONTAINING PROTEIN"/>
    <property type="match status" value="1"/>
</dbReference>
<dbReference type="AlphaFoldDB" id="A0A9P4MD29"/>
<dbReference type="Gene3D" id="3.40.50.300">
    <property type="entry name" value="P-loop containing nucleotide triphosphate hydrolases"/>
    <property type="match status" value="1"/>
</dbReference>
<evidence type="ECO:0000256" key="1">
    <source>
        <dbReference type="ARBA" id="ARBA00022737"/>
    </source>
</evidence>
<gene>
    <name evidence="4" type="ORF">NA57DRAFT_72032</name>
</gene>
<dbReference type="InterPro" id="IPR027417">
    <property type="entry name" value="P-loop_NTPase"/>
</dbReference>
<evidence type="ECO:0000313" key="4">
    <source>
        <dbReference type="EMBL" id="KAF2103047.1"/>
    </source>
</evidence>
<dbReference type="EMBL" id="ML978122">
    <property type="protein sequence ID" value="KAF2103047.1"/>
    <property type="molecule type" value="Genomic_DNA"/>
</dbReference>
<evidence type="ECO:0000259" key="3">
    <source>
        <dbReference type="Pfam" id="PF24883"/>
    </source>
</evidence>
<feature type="domain" description="Nephrocystin 3-like N-terminal" evidence="3">
    <location>
        <begin position="248"/>
        <end position="423"/>
    </location>
</feature>
<dbReference type="PANTHER" id="PTHR10039">
    <property type="entry name" value="AMELOGENIN"/>
    <property type="match status" value="1"/>
</dbReference>
<comment type="caution">
    <text evidence="4">The sequence shown here is derived from an EMBL/GenBank/DDBJ whole genome shotgun (WGS) entry which is preliminary data.</text>
</comment>
<dbReference type="InterPro" id="IPR056884">
    <property type="entry name" value="NPHP3-like_N"/>
</dbReference>
<proteinExistence type="predicted"/>
<dbReference type="Proteomes" id="UP000799772">
    <property type="component" value="Unassembled WGS sequence"/>
</dbReference>
<accession>A0A9P4MD29</accession>
<name>A0A9P4MD29_9PEZI</name>
<keyword evidence="1" id="KW-0677">Repeat</keyword>
<keyword evidence="2" id="KW-0175">Coiled coil</keyword>
<keyword evidence="5" id="KW-1185">Reference proteome</keyword>
<reference evidence="4" key="1">
    <citation type="journal article" date="2020" name="Stud. Mycol.">
        <title>101 Dothideomycetes genomes: a test case for predicting lifestyles and emergence of pathogens.</title>
        <authorList>
            <person name="Haridas S."/>
            <person name="Albert R."/>
            <person name="Binder M."/>
            <person name="Bloem J."/>
            <person name="Labutti K."/>
            <person name="Salamov A."/>
            <person name="Andreopoulos B."/>
            <person name="Baker S."/>
            <person name="Barry K."/>
            <person name="Bills G."/>
            <person name="Bluhm B."/>
            <person name="Cannon C."/>
            <person name="Castanera R."/>
            <person name="Culley D."/>
            <person name="Daum C."/>
            <person name="Ezra D."/>
            <person name="Gonzalez J."/>
            <person name="Henrissat B."/>
            <person name="Kuo A."/>
            <person name="Liang C."/>
            <person name="Lipzen A."/>
            <person name="Lutzoni F."/>
            <person name="Magnuson J."/>
            <person name="Mondo S."/>
            <person name="Nolan M."/>
            <person name="Ohm R."/>
            <person name="Pangilinan J."/>
            <person name="Park H.-J."/>
            <person name="Ramirez L."/>
            <person name="Alfaro M."/>
            <person name="Sun H."/>
            <person name="Tritt A."/>
            <person name="Yoshinaga Y."/>
            <person name="Zwiers L.-H."/>
            <person name="Turgeon B."/>
            <person name="Goodwin S."/>
            <person name="Spatafora J."/>
            <person name="Crous P."/>
            <person name="Grigoriev I."/>
        </authorList>
    </citation>
    <scope>NUCLEOTIDE SEQUENCE</scope>
    <source>
        <strain evidence="4">CBS 133067</strain>
    </source>
</reference>
<protein>
    <recommendedName>
        <fullName evidence="3">Nephrocystin 3-like N-terminal domain-containing protein</fullName>
    </recommendedName>
</protein>
<dbReference type="Pfam" id="PF24883">
    <property type="entry name" value="NPHP3_N"/>
    <property type="match status" value="1"/>
</dbReference>
<evidence type="ECO:0000256" key="2">
    <source>
        <dbReference type="SAM" id="Coils"/>
    </source>
</evidence>
<feature type="coiled-coil region" evidence="2">
    <location>
        <begin position="83"/>
        <end position="138"/>
    </location>
</feature>
<dbReference type="OrthoDB" id="443402at2759"/>
<sequence>MVLDPLSAFALAGTIVQFIDFTSKVAAGTHEIYKSREGSLVKHENLKRMTADLATLSKTLRDGSSKVLGSKFTANDQSIATIAQRCEEDANLLLTELQEIQAQPQLRILRSFQKAVRATFKQAKIQECRRRLNEYRSQLGLNLVASTREQNSSIVSILKELRDLASKNESRNLAQDGKIDRLQEKLESVMEISSTGITKSSLVKLEPKISSIATDMTTLWLQSKFLANLRFRELPVRQSNIAKAHAKTFEWIVSSESLFTKWLRSREPDDGIFWIGGKAGSGKSTLMKFVCDHPATRANLKEWAAPYQPVVAKFFFWNAGMAMQKSQEGLMRTLLVEVLEAYPEAAEKLFPDRCGAAIDDQWTRDELFAGLERLADGLGQASTMRFGFFIDGLDEYDGNHRDLLDVLKSLSSIACIKFCVSSRPWPIFEREFDRNKNRRLYLQDLTREDIALYVRSTIGADVSFVHKQSEEKGYEELISKIVQDAKGVFLWVYLVVRSLLEGLSNEDTITVLRKRLDALSKTLEGYFHLMLRSVEPVYIHRDETKSGPGSRVCELVFMLEPRAC</sequence>
<organism evidence="4 5">
    <name type="scientific">Rhizodiscina lignyota</name>
    <dbReference type="NCBI Taxonomy" id="1504668"/>
    <lineage>
        <taxon>Eukaryota</taxon>
        <taxon>Fungi</taxon>
        <taxon>Dikarya</taxon>
        <taxon>Ascomycota</taxon>
        <taxon>Pezizomycotina</taxon>
        <taxon>Dothideomycetes</taxon>
        <taxon>Pleosporomycetidae</taxon>
        <taxon>Aulographales</taxon>
        <taxon>Rhizodiscinaceae</taxon>
        <taxon>Rhizodiscina</taxon>
    </lineage>
</organism>